<keyword evidence="3" id="KW-1185">Reference proteome</keyword>
<evidence type="ECO:0000313" key="3">
    <source>
        <dbReference type="Proteomes" id="UP001217089"/>
    </source>
</evidence>
<dbReference type="Proteomes" id="UP001217089">
    <property type="component" value="Unassembled WGS sequence"/>
</dbReference>
<evidence type="ECO:0000256" key="1">
    <source>
        <dbReference type="SAM" id="MobiDB-lite"/>
    </source>
</evidence>
<name>A0ABQ9FD15_TEGGR</name>
<feature type="region of interest" description="Disordered" evidence="1">
    <location>
        <begin position="37"/>
        <end position="67"/>
    </location>
</feature>
<accession>A0ABQ9FD15</accession>
<feature type="compositionally biased region" description="Basic residues" evidence="1">
    <location>
        <begin position="43"/>
        <end position="67"/>
    </location>
</feature>
<sequence length="67" mass="8065">METVSNEVTIISYLSCFLKCYEFTIKKPVISYNHLTDANIPPQRKKNHKNLKKKKKKKKRKKERKKN</sequence>
<proteinExistence type="predicted"/>
<organism evidence="2 3">
    <name type="scientific">Tegillarca granosa</name>
    <name type="common">Malaysian cockle</name>
    <name type="synonym">Anadara granosa</name>
    <dbReference type="NCBI Taxonomy" id="220873"/>
    <lineage>
        <taxon>Eukaryota</taxon>
        <taxon>Metazoa</taxon>
        <taxon>Spiralia</taxon>
        <taxon>Lophotrochozoa</taxon>
        <taxon>Mollusca</taxon>
        <taxon>Bivalvia</taxon>
        <taxon>Autobranchia</taxon>
        <taxon>Pteriomorphia</taxon>
        <taxon>Arcoida</taxon>
        <taxon>Arcoidea</taxon>
        <taxon>Arcidae</taxon>
        <taxon>Tegillarca</taxon>
    </lineage>
</organism>
<gene>
    <name evidence="2" type="ORF">KUTeg_007349</name>
</gene>
<dbReference type="EMBL" id="JARBDR010000337">
    <property type="protein sequence ID" value="KAJ8315199.1"/>
    <property type="molecule type" value="Genomic_DNA"/>
</dbReference>
<comment type="caution">
    <text evidence="2">The sequence shown here is derived from an EMBL/GenBank/DDBJ whole genome shotgun (WGS) entry which is preliminary data.</text>
</comment>
<reference evidence="2 3" key="1">
    <citation type="submission" date="2022-12" db="EMBL/GenBank/DDBJ databases">
        <title>Chromosome-level genome of Tegillarca granosa.</title>
        <authorList>
            <person name="Kim J."/>
        </authorList>
    </citation>
    <scope>NUCLEOTIDE SEQUENCE [LARGE SCALE GENOMIC DNA]</scope>
    <source>
        <strain evidence="2">Teg-2019</strain>
        <tissue evidence="2">Adductor muscle</tissue>
    </source>
</reference>
<evidence type="ECO:0000313" key="2">
    <source>
        <dbReference type="EMBL" id="KAJ8315199.1"/>
    </source>
</evidence>
<protein>
    <submittedName>
        <fullName evidence="2">Uncharacterized protein</fullName>
    </submittedName>
</protein>